<organism evidence="7 8">
    <name type="scientific">Parvimonas micra</name>
    <dbReference type="NCBI Taxonomy" id="33033"/>
    <lineage>
        <taxon>Bacteria</taxon>
        <taxon>Bacillati</taxon>
        <taxon>Bacillota</taxon>
        <taxon>Tissierellia</taxon>
        <taxon>Tissierellales</taxon>
        <taxon>Peptoniphilaceae</taxon>
        <taxon>Parvimonas</taxon>
    </lineage>
</organism>
<evidence type="ECO:0000256" key="4">
    <source>
        <dbReference type="ARBA" id="ARBA00022989"/>
    </source>
</evidence>
<keyword evidence="3 6" id="KW-0812">Transmembrane</keyword>
<keyword evidence="5 6" id="KW-0472">Membrane</keyword>
<dbReference type="PANTHER" id="PTHR30250">
    <property type="entry name" value="PST FAMILY PREDICTED COLANIC ACID TRANSPORTER"/>
    <property type="match status" value="1"/>
</dbReference>
<dbReference type="InterPro" id="IPR002797">
    <property type="entry name" value="Polysacc_synth"/>
</dbReference>
<evidence type="ECO:0000313" key="8">
    <source>
        <dbReference type="Proteomes" id="UP000031386"/>
    </source>
</evidence>
<evidence type="ECO:0000313" key="7">
    <source>
        <dbReference type="EMBL" id="AIZ36955.1"/>
    </source>
</evidence>
<feature type="transmembrane region" description="Helical" evidence="6">
    <location>
        <begin position="84"/>
        <end position="106"/>
    </location>
</feature>
<feature type="transmembrane region" description="Helical" evidence="6">
    <location>
        <begin position="211"/>
        <end position="227"/>
    </location>
</feature>
<evidence type="ECO:0000256" key="1">
    <source>
        <dbReference type="ARBA" id="ARBA00004651"/>
    </source>
</evidence>
<evidence type="ECO:0000256" key="5">
    <source>
        <dbReference type="ARBA" id="ARBA00023136"/>
    </source>
</evidence>
<dbReference type="Proteomes" id="UP000031386">
    <property type="component" value="Chromosome"/>
</dbReference>
<dbReference type="STRING" id="33033.NW74_06195"/>
<proteinExistence type="predicted"/>
<name>A0A0B4S298_9FIRM</name>
<feature type="transmembrane region" description="Helical" evidence="6">
    <location>
        <begin position="292"/>
        <end position="313"/>
    </location>
</feature>
<sequence>MAKNIKVNALASILVRVFNILFPLITGPYLARILSKEAYGEFNVANSILNLFIPFAAFGIYSYGIRSISRVKNNIKEISKNFTVLFSINLISSLGIGILYIGYMFLNVNSSMYMLYIALSIQIFTQFVSIEWMNEAFENYGFILFKTLFVRVLMLVSIFAFVKKADDIVNYAFILSITNLVNYLISFYYIKRKVKFVKIELKDILIHIKPLIGMLLLANSYMLYTALDRAVLSLLDAKISVSYYTFALSIAQLITSVVYSIIVVSIPRLSYYHGNSDEKNYTELLNQVARTFLFLVIPMGIGLSCVSDEVMLIYAGEKYLEAGFILKLFSLRIVMWALDQLLANQVLFVRGYEKNITAFYFIGGFLNLILNIVLLKLKVVQAEYFVYTTLFSEIVVLIIQIYFITKRNIISINEILKSYVKYILCAVPFFAITYGINHTLKYSLNLNLQFFVRVLAIIVSCVLYYFIIMLITKDKILFVTLDGIKNKFRVIKYKLKAKKYKG</sequence>
<dbReference type="GO" id="GO:0005886">
    <property type="term" value="C:plasma membrane"/>
    <property type="evidence" value="ECO:0007669"/>
    <property type="project" value="UniProtKB-SubCell"/>
</dbReference>
<dbReference type="Pfam" id="PF01943">
    <property type="entry name" value="Polysacc_synt"/>
    <property type="match status" value="1"/>
</dbReference>
<accession>A0A0B4S298</accession>
<keyword evidence="2" id="KW-1003">Cell membrane</keyword>
<dbReference type="RefSeq" id="WP_041954496.1">
    <property type="nucleotide sequence ID" value="NZ_CP009761.1"/>
</dbReference>
<feature type="transmembrane region" description="Helical" evidence="6">
    <location>
        <begin position="142"/>
        <end position="162"/>
    </location>
</feature>
<evidence type="ECO:0000256" key="6">
    <source>
        <dbReference type="SAM" id="Phobius"/>
    </source>
</evidence>
<dbReference type="PANTHER" id="PTHR30250:SF11">
    <property type="entry name" value="O-ANTIGEN TRANSPORTER-RELATED"/>
    <property type="match status" value="1"/>
</dbReference>
<dbReference type="OrthoDB" id="9815702at2"/>
<reference evidence="7 8" key="1">
    <citation type="submission" date="2014-10" db="EMBL/GenBank/DDBJ databases">
        <title>Complete genome sequence of Parvimonas micra KCOM 1535 (= ChDC B708).</title>
        <authorList>
            <person name="Kook J.-K."/>
            <person name="Park S.-N."/>
            <person name="Lim Y.K."/>
            <person name="Roh H."/>
        </authorList>
    </citation>
    <scope>NUCLEOTIDE SEQUENCE [LARGE SCALE GENOMIC DNA]</scope>
    <source>
        <strain evidence="8">KCOM 1535 / ChDC B708</strain>
    </source>
</reference>
<feature type="transmembrane region" description="Helical" evidence="6">
    <location>
        <begin position="247"/>
        <end position="271"/>
    </location>
</feature>
<feature type="transmembrane region" description="Helical" evidence="6">
    <location>
        <begin position="112"/>
        <end position="130"/>
    </location>
</feature>
<dbReference type="EMBL" id="CP009761">
    <property type="protein sequence ID" value="AIZ36955.1"/>
    <property type="molecule type" value="Genomic_DNA"/>
</dbReference>
<keyword evidence="8" id="KW-1185">Reference proteome</keyword>
<dbReference type="InterPro" id="IPR050833">
    <property type="entry name" value="Poly_Biosynth_Transport"/>
</dbReference>
<feature type="transmembrane region" description="Helical" evidence="6">
    <location>
        <begin position="384"/>
        <end position="404"/>
    </location>
</feature>
<dbReference type="AlphaFoldDB" id="A0A0B4S298"/>
<feature type="transmembrane region" description="Helical" evidence="6">
    <location>
        <begin position="42"/>
        <end position="63"/>
    </location>
</feature>
<feature type="transmembrane region" description="Helical" evidence="6">
    <location>
        <begin position="168"/>
        <end position="190"/>
    </location>
</feature>
<evidence type="ECO:0000256" key="2">
    <source>
        <dbReference type="ARBA" id="ARBA00022475"/>
    </source>
</evidence>
<feature type="transmembrane region" description="Helical" evidence="6">
    <location>
        <begin position="358"/>
        <end position="378"/>
    </location>
</feature>
<comment type="subcellular location">
    <subcellularLocation>
        <location evidence="1">Cell membrane</location>
        <topology evidence="1">Multi-pass membrane protein</topology>
    </subcellularLocation>
</comment>
<feature type="transmembrane region" description="Helical" evidence="6">
    <location>
        <begin position="7"/>
        <end position="30"/>
    </location>
</feature>
<evidence type="ECO:0000256" key="3">
    <source>
        <dbReference type="ARBA" id="ARBA00022692"/>
    </source>
</evidence>
<dbReference type="KEGG" id="pmic:NW74_06195"/>
<gene>
    <name evidence="7" type="ORF">NW74_06195</name>
</gene>
<feature type="transmembrane region" description="Helical" evidence="6">
    <location>
        <begin position="448"/>
        <end position="471"/>
    </location>
</feature>
<protein>
    <submittedName>
        <fullName evidence="7">Virulence factor MviN</fullName>
    </submittedName>
</protein>
<keyword evidence="4 6" id="KW-1133">Transmembrane helix</keyword>
<feature type="transmembrane region" description="Helical" evidence="6">
    <location>
        <begin position="416"/>
        <end position="436"/>
    </location>
</feature>